<accession>A0A3M2XGL3</accession>
<dbReference type="EMBL" id="RBNL01002908">
    <property type="protein sequence ID" value="RML62575.1"/>
    <property type="molecule type" value="Genomic_DNA"/>
</dbReference>
<dbReference type="AlphaFoldDB" id="A0A3M2XGL3"/>
<dbReference type="Proteomes" id="UP000282378">
    <property type="component" value="Unassembled WGS sequence"/>
</dbReference>
<evidence type="ECO:0000313" key="2">
    <source>
        <dbReference type="Proteomes" id="UP000282378"/>
    </source>
</evidence>
<proteinExistence type="predicted"/>
<comment type="caution">
    <text evidence="1">The sequence shown here is derived from an EMBL/GenBank/DDBJ whole genome shotgun (WGS) entry which is preliminary data.</text>
</comment>
<sequence>MLPLPGGTAALILDDKGRIYHADLKGTGAVEAHRLKLPADFAQGKGWAVTAMGLSRDDTVHLMLQDQNGRRMSLQRAPGE</sequence>
<reference evidence="1 2" key="1">
    <citation type="submission" date="2018-08" db="EMBL/GenBank/DDBJ databases">
        <title>Recombination of ecologically and evolutionarily significant loci maintains genetic cohesion in the Pseudomonas syringae species complex.</title>
        <authorList>
            <person name="Dillon M."/>
            <person name="Thakur S."/>
            <person name="Almeida R.N.D."/>
            <person name="Weir B.S."/>
            <person name="Guttman D.S."/>
        </authorList>
    </citation>
    <scope>NUCLEOTIDE SEQUENCE [LARGE SCALE GENOMIC DNA]</scope>
    <source>
        <strain evidence="1 2">88_10</strain>
    </source>
</reference>
<organism evidence="1 2">
    <name type="scientific">Pseudomonas syringae pv. maculicola</name>
    <dbReference type="NCBI Taxonomy" id="59511"/>
    <lineage>
        <taxon>Bacteria</taxon>
        <taxon>Pseudomonadati</taxon>
        <taxon>Pseudomonadota</taxon>
        <taxon>Gammaproteobacteria</taxon>
        <taxon>Pseudomonadales</taxon>
        <taxon>Pseudomonadaceae</taxon>
        <taxon>Pseudomonas</taxon>
    </lineage>
</organism>
<protein>
    <submittedName>
        <fullName evidence="1">Type III effector HopR1</fullName>
    </submittedName>
</protein>
<name>A0A3M2XGL3_PSEYM</name>
<gene>
    <name evidence="1" type="ORF">APX70_07895</name>
</gene>
<evidence type="ECO:0000313" key="1">
    <source>
        <dbReference type="EMBL" id="RML62575.1"/>
    </source>
</evidence>
<feature type="non-terminal residue" evidence="1">
    <location>
        <position position="80"/>
    </location>
</feature>